<proteinExistence type="predicted"/>
<accession>A0A1R1XQG1</accession>
<dbReference type="Gene3D" id="1.25.10.10">
    <property type="entry name" value="Leucine-rich Repeat Variant"/>
    <property type="match status" value="1"/>
</dbReference>
<protein>
    <submittedName>
        <fullName evidence="8">Beta-catenin-like protein 1-like protein</fullName>
    </submittedName>
</protein>
<evidence type="ECO:0000256" key="2">
    <source>
        <dbReference type="ARBA" id="ARBA00022553"/>
    </source>
</evidence>
<dbReference type="InterPro" id="IPR013180">
    <property type="entry name" value="CTNNBL1_N"/>
</dbReference>
<dbReference type="PANTHER" id="PTHR14978:SF0">
    <property type="entry name" value="BETA-CATENIN-LIKE PROTEIN 1"/>
    <property type="match status" value="1"/>
</dbReference>
<dbReference type="PANTHER" id="PTHR14978">
    <property type="entry name" value="BETA-CATENIN-LIKE PROTEIN 1 NUCLEAR ASSOCIATED PROTEIN"/>
    <property type="match status" value="1"/>
</dbReference>
<keyword evidence="4" id="KW-0175">Coiled coil</keyword>
<keyword evidence="5" id="KW-0539">Nucleus</keyword>
<feature type="domain" description="Beta-catenin-like protein 1 N-terminal" evidence="7">
    <location>
        <begin position="73"/>
        <end position="179"/>
    </location>
</feature>
<name>A0A1R1XQG1_9FUNG</name>
<dbReference type="EMBL" id="LSSN01002201">
    <property type="protein sequence ID" value="OMJ16873.1"/>
    <property type="molecule type" value="Genomic_DNA"/>
</dbReference>
<evidence type="ECO:0000256" key="6">
    <source>
        <dbReference type="SAM" id="MobiDB-lite"/>
    </source>
</evidence>
<evidence type="ECO:0000313" key="9">
    <source>
        <dbReference type="Proteomes" id="UP000187283"/>
    </source>
</evidence>
<evidence type="ECO:0000259" key="7">
    <source>
        <dbReference type="SMART" id="SM01156"/>
    </source>
</evidence>
<feature type="compositionally biased region" description="Basic and acidic residues" evidence="6">
    <location>
        <begin position="52"/>
        <end position="69"/>
    </location>
</feature>
<evidence type="ECO:0000256" key="5">
    <source>
        <dbReference type="ARBA" id="ARBA00023242"/>
    </source>
</evidence>
<comment type="subcellular location">
    <subcellularLocation>
        <location evidence="1">Nucleus</location>
    </subcellularLocation>
</comment>
<reference evidence="8 9" key="1">
    <citation type="submission" date="2017-01" db="EMBL/GenBank/DDBJ databases">
        <authorList>
            <person name="Mah S.A."/>
            <person name="Swanson W.J."/>
            <person name="Moy G.W."/>
            <person name="Vacquier V.D."/>
        </authorList>
    </citation>
    <scope>NUCLEOTIDE SEQUENCE [LARGE SCALE GENOMIC DNA]</scope>
    <source>
        <strain evidence="8 9">GSMNP</strain>
    </source>
</reference>
<keyword evidence="2" id="KW-0597">Phosphoprotein</keyword>
<keyword evidence="9" id="KW-1185">Reference proteome</keyword>
<dbReference type="SMART" id="SM01156">
    <property type="entry name" value="DUF1716"/>
    <property type="match status" value="1"/>
</dbReference>
<keyword evidence="3" id="KW-0677">Repeat</keyword>
<dbReference type="SUPFAM" id="SSF48371">
    <property type="entry name" value="ARM repeat"/>
    <property type="match status" value="1"/>
</dbReference>
<gene>
    <name evidence="8" type="ORF">AYI70_g6323</name>
</gene>
<dbReference type="InterPro" id="IPR016024">
    <property type="entry name" value="ARM-type_fold"/>
</dbReference>
<feature type="region of interest" description="Disordered" evidence="6">
    <location>
        <begin position="52"/>
        <end position="71"/>
    </location>
</feature>
<evidence type="ECO:0000256" key="3">
    <source>
        <dbReference type="ARBA" id="ARBA00022737"/>
    </source>
</evidence>
<dbReference type="OrthoDB" id="1898821at2759"/>
<dbReference type="Proteomes" id="UP000187283">
    <property type="component" value="Unassembled WGS sequence"/>
</dbReference>
<evidence type="ECO:0000256" key="4">
    <source>
        <dbReference type="ARBA" id="ARBA00023054"/>
    </source>
</evidence>
<dbReference type="STRING" id="133412.A0A1R1XQG1"/>
<dbReference type="InterPro" id="IPR011989">
    <property type="entry name" value="ARM-like"/>
</dbReference>
<evidence type="ECO:0000256" key="1">
    <source>
        <dbReference type="ARBA" id="ARBA00004123"/>
    </source>
</evidence>
<dbReference type="AlphaFoldDB" id="A0A1R1XQG1"/>
<comment type="caution">
    <text evidence="8">The sequence shown here is derived from an EMBL/GenBank/DDBJ whole genome shotgun (WGS) entry which is preliminary data.</text>
</comment>
<sequence>MNIQDIFSNQSNVNLNQKISKRQLERGYSADYQNSNLSPELAEEQRHSKIIKVDDDPHNSEEPEDDRFYQDGLSSNEKKVFDWVEQVDEPYKINLDAARKIVIKFEKSVSKNTELRLKYPNDPAKFIDSEADLDESILDLQSFSMNVKECFPFLIESGSLETLVNLLTHENKDIIIDVIQVVGEWTAEDSFNDNDEEALDELDIVKDMINALKSLSFFQLLGNVLASFNEDPRLEDLENDKESVYKTLSIIENISTIDSSLTYSILTEMNLISYLINRIQKSFVSNEDSLLKQSDSNRHYSSEILSIVVQLDSKVSSALTQQCPDFENKSGLDIILHCISKYRKVDPIDEIEFEFVENLFNVIISLVLVSGDAKSAFLELEGIELICLMLEQKNFSRVMSLKLLDFIITPIDIKGDSSTEISAVNRLINCGGYNSLCKILMKKNSKYLTSNYPSYSVYQEQYRISSIFSYLFRLTLPNTKQRWTILSKFVPYANAPHQLVNACKSRIDRLIEIHFSYSVAISENINIKTLSLEDSLFGLQMIDSVLSILSMNDENSKNHIYKLLKIKQSSLDFVKETVLNYIDSFFTPEITHQTDHENDRTDDESISTDFDDIYSSLPGNAKELYLSAKLL</sequence>
<dbReference type="Pfam" id="PF08216">
    <property type="entry name" value="CTNNBL"/>
    <property type="match status" value="1"/>
</dbReference>
<organism evidence="8 9">
    <name type="scientific">Smittium culicis</name>
    <dbReference type="NCBI Taxonomy" id="133412"/>
    <lineage>
        <taxon>Eukaryota</taxon>
        <taxon>Fungi</taxon>
        <taxon>Fungi incertae sedis</taxon>
        <taxon>Zoopagomycota</taxon>
        <taxon>Kickxellomycotina</taxon>
        <taxon>Harpellomycetes</taxon>
        <taxon>Harpellales</taxon>
        <taxon>Legeriomycetaceae</taxon>
        <taxon>Smittium</taxon>
    </lineage>
</organism>
<dbReference type="GO" id="GO:0005681">
    <property type="term" value="C:spliceosomal complex"/>
    <property type="evidence" value="ECO:0007669"/>
    <property type="project" value="TreeGrafter"/>
</dbReference>
<dbReference type="InterPro" id="IPR039678">
    <property type="entry name" value="CTNNBL1"/>
</dbReference>
<evidence type="ECO:0000313" key="8">
    <source>
        <dbReference type="EMBL" id="OMJ16873.1"/>
    </source>
</evidence>